<dbReference type="InterPro" id="IPR006042">
    <property type="entry name" value="Xan_ur_permease"/>
</dbReference>
<evidence type="ECO:0000313" key="10">
    <source>
        <dbReference type="EMBL" id="MBB4930326.1"/>
    </source>
</evidence>
<keyword evidence="6 9" id="KW-1133">Transmembrane helix</keyword>
<evidence type="ECO:0000256" key="8">
    <source>
        <dbReference type="SAM" id="MobiDB-lite"/>
    </source>
</evidence>
<evidence type="ECO:0000256" key="5">
    <source>
        <dbReference type="ARBA" id="ARBA00022692"/>
    </source>
</evidence>
<dbReference type="PROSITE" id="PS01116">
    <property type="entry name" value="XANTH_URACIL_PERMASE"/>
    <property type="match status" value="1"/>
</dbReference>
<feature type="transmembrane region" description="Helical" evidence="9">
    <location>
        <begin position="337"/>
        <end position="356"/>
    </location>
</feature>
<keyword evidence="4" id="KW-1003">Cell membrane</keyword>
<feature type="transmembrane region" description="Helical" evidence="9">
    <location>
        <begin position="48"/>
        <end position="66"/>
    </location>
</feature>
<dbReference type="GO" id="GO:0005886">
    <property type="term" value="C:plasma membrane"/>
    <property type="evidence" value="ECO:0007669"/>
    <property type="project" value="UniProtKB-SubCell"/>
</dbReference>
<dbReference type="PANTHER" id="PTHR42810:SF4">
    <property type="entry name" value="URIC ACID TRANSPORTER UACT"/>
    <property type="match status" value="1"/>
</dbReference>
<protein>
    <submittedName>
        <fullName evidence="10">Xanthine permease</fullName>
    </submittedName>
</protein>
<dbReference type="Proteomes" id="UP000523007">
    <property type="component" value="Unassembled WGS sequence"/>
</dbReference>
<dbReference type="Pfam" id="PF00860">
    <property type="entry name" value="Xan_ur_permease"/>
    <property type="match status" value="1"/>
</dbReference>
<feature type="transmembrane region" description="Helical" evidence="9">
    <location>
        <begin position="101"/>
        <end position="120"/>
    </location>
</feature>
<keyword evidence="11" id="KW-1185">Reference proteome</keyword>
<dbReference type="InterPro" id="IPR006043">
    <property type="entry name" value="NCS2"/>
</dbReference>
<name>A0A7W7RF81_9ACTN</name>
<dbReference type="GO" id="GO:0042907">
    <property type="term" value="F:xanthine transmembrane transporter activity"/>
    <property type="evidence" value="ECO:0007669"/>
    <property type="project" value="TreeGrafter"/>
</dbReference>
<proteinExistence type="inferred from homology"/>
<comment type="subcellular location">
    <subcellularLocation>
        <location evidence="1">Cell membrane</location>
        <topology evidence="1">Multi-pass membrane protein</topology>
    </subcellularLocation>
</comment>
<comment type="caution">
    <text evidence="10">The sequence shown here is derived from an EMBL/GenBank/DDBJ whole genome shotgun (WGS) entry which is preliminary data.</text>
</comment>
<evidence type="ECO:0000256" key="9">
    <source>
        <dbReference type="SAM" id="Phobius"/>
    </source>
</evidence>
<feature type="transmembrane region" description="Helical" evidence="9">
    <location>
        <begin position="395"/>
        <end position="417"/>
    </location>
</feature>
<dbReference type="NCBIfam" id="NF037981">
    <property type="entry name" value="NCS2_1"/>
    <property type="match status" value="1"/>
</dbReference>
<evidence type="ECO:0000256" key="3">
    <source>
        <dbReference type="ARBA" id="ARBA00022448"/>
    </source>
</evidence>
<feature type="transmembrane region" description="Helical" evidence="9">
    <location>
        <begin position="155"/>
        <end position="178"/>
    </location>
</feature>
<feature type="region of interest" description="Disordered" evidence="8">
    <location>
        <begin position="456"/>
        <end position="507"/>
    </location>
</feature>
<feature type="transmembrane region" description="Helical" evidence="9">
    <location>
        <begin position="251"/>
        <end position="273"/>
    </location>
</feature>
<feature type="compositionally biased region" description="Low complexity" evidence="8">
    <location>
        <begin position="479"/>
        <end position="492"/>
    </location>
</feature>
<comment type="similarity">
    <text evidence="2">Belongs to the nucleobase:cation symporter-2 (NCS2) (TC 2.A.40) family.</text>
</comment>
<feature type="transmembrane region" description="Helical" evidence="9">
    <location>
        <begin position="190"/>
        <end position="207"/>
    </location>
</feature>
<reference evidence="10 11" key="1">
    <citation type="submission" date="2020-08" db="EMBL/GenBank/DDBJ databases">
        <title>Sequencing the genomes of 1000 actinobacteria strains.</title>
        <authorList>
            <person name="Klenk H.-P."/>
        </authorList>
    </citation>
    <scope>NUCLEOTIDE SEQUENCE [LARGE SCALE GENOMIC DNA]</scope>
    <source>
        <strain evidence="10 11">DSM 102030</strain>
    </source>
</reference>
<feature type="transmembrane region" description="Helical" evidence="9">
    <location>
        <begin position="214"/>
        <end position="231"/>
    </location>
</feature>
<evidence type="ECO:0000313" key="11">
    <source>
        <dbReference type="Proteomes" id="UP000523007"/>
    </source>
</evidence>
<accession>A0A7W7RF81</accession>
<feature type="transmembrane region" description="Helical" evidence="9">
    <location>
        <begin position="72"/>
        <end position="89"/>
    </location>
</feature>
<dbReference type="NCBIfam" id="TIGR00801">
    <property type="entry name" value="ncs2"/>
    <property type="match status" value="1"/>
</dbReference>
<feature type="region of interest" description="Disordered" evidence="8">
    <location>
        <begin position="1"/>
        <end position="32"/>
    </location>
</feature>
<evidence type="ECO:0000256" key="4">
    <source>
        <dbReference type="ARBA" id="ARBA00022475"/>
    </source>
</evidence>
<dbReference type="EMBL" id="JACHJT010000001">
    <property type="protein sequence ID" value="MBB4930326.1"/>
    <property type="molecule type" value="Genomic_DNA"/>
</dbReference>
<evidence type="ECO:0000256" key="1">
    <source>
        <dbReference type="ARBA" id="ARBA00004651"/>
    </source>
</evidence>
<keyword evidence="7 9" id="KW-0472">Membrane</keyword>
<sequence length="507" mass="51589">MRFKIPAQRGNATTNAASSTTGATIPERPEDETLTPPLLVTYGLQHILAMYAGVITPPLIVGAAVGLTTAELGILVSAALLVSGLATLLQTIGVWRFGAQLPVVIGISFVPVGTMTTIAQDSGLPVVFGAAIASGVFGLAVAPFFASLVRFFPPVVTGSVITVIGISLIPVAAGWIVNEAEDGVPAPGDMGLAAATLLIVLVLARVLPGVWNRMAILGGLVLGTLVAASLGRIDFGEVAEGPVFSFGQPLYFGAPEFQFAAIITMCIVMMVILTEGVADILAVGEIVGTPVNARRLADGLRADASASLFGPLLNSFPASTFSQNVGLIALTRVKSRYVVATGGLILIVLGLFPILGRVVATIPMPVLGGAGLVLFGSVAAAGIRTLGKVNFDSNLNLVIVAVSIGFGVIPIAAPEFYDNFPNWLATVLHSGIVGAAIVALLLNLVFNVLVRGSRTAAGTGKPSPDPAHHDPANPGQDQARPASAPSGGAPAADSPPRPAPDGTTDHD</sequence>
<dbReference type="RefSeq" id="WP_184575440.1">
    <property type="nucleotide sequence ID" value="NZ_JACHJT010000001.1"/>
</dbReference>
<dbReference type="NCBIfam" id="TIGR03173">
    <property type="entry name" value="pbuX"/>
    <property type="match status" value="1"/>
</dbReference>
<evidence type="ECO:0000256" key="6">
    <source>
        <dbReference type="ARBA" id="ARBA00022989"/>
    </source>
</evidence>
<organism evidence="10 11">
    <name type="scientific">Lipingzhangella halophila</name>
    <dbReference type="NCBI Taxonomy" id="1783352"/>
    <lineage>
        <taxon>Bacteria</taxon>
        <taxon>Bacillati</taxon>
        <taxon>Actinomycetota</taxon>
        <taxon>Actinomycetes</taxon>
        <taxon>Streptosporangiales</taxon>
        <taxon>Nocardiopsidaceae</taxon>
        <taxon>Lipingzhangella</taxon>
    </lineage>
</organism>
<evidence type="ECO:0000256" key="7">
    <source>
        <dbReference type="ARBA" id="ARBA00023136"/>
    </source>
</evidence>
<dbReference type="InterPro" id="IPR017588">
    <property type="entry name" value="UacT-like"/>
</dbReference>
<feature type="transmembrane region" description="Helical" evidence="9">
    <location>
        <begin position="423"/>
        <end position="446"/>
    </location>
</feature>
<keyword evidence="3" id="KW-0813">Transport</keyword>
<evidence type="ECO:0000256" key="2">
    <source>
        <dbReference type="ARBA" id="ARBA00008821"/>
    </source>
</evidence>
<feature type="transmembrane region" description="Helical" evidence="9">
    <location>
        <begin position="362"/>
        <end position="383"/>
    </location>
</feature>
<feature type="compositionally biased region" description="Low complexity" evidence="8">
    <location>
        <begin position="10"/>
        <end position="24"/>
    </location>
</feature>
<gene>
    <name evidence="10" type="ORF">F4561_001146</name>
</gene>
<dbReference type="AlphaFoldDB" id="A0A7W7RF81"/>
<feature type="transmembrane region" description="Helical" evidence="9">
    <location>
        <begin position="126"/>
        <end position="148"/>
    </location>
</feature>
<keyword evidence="5 9" id="KW-0812">Transmembrane</keyword>
<dbReference type="PANTHER" id="PTHR42810">
    <property type="entry name" value="PURINE PERMEASE C1399.01C-RELATED"/>
    <property type="match status" value="1"/>
</dbReference>